<evidence type="ECO:0000256" key="1">
    <source>
        <dbReference type="ARBA" id="ARBA00004236"/>
    </source>
</evidence>
<dbReference type="CDD" id="cd05471">
    <property type="entry name" value="pepsin_like"/>
    <property type="match status" value="1"/>
</dbReference>
<keyword evidence="11" id="KW-1015">Disulfide bond</keyword>
<dbReference type="AlphaFoldDB" id="A0A9Q8Z6L8"/>
<evidence type="ECO:0000256" key="14">
    <source>
        <dbReference type="SAM" id="SignalP"/>
    </source>
</evidence>
<feature type="active site" evidence="10">
    <location>
        <position position="308"/>
    </location>
</feature>
<evidence type="ECO:0000256" key="9">
    <source>
        <dbReference type="ARBA" id="ARBA00023288"/>
    </source>
</evidence>
<dbReference type="InterPro" id="IPR033121">
    <property type="entry name" value="PEPTIDASE_A1"/>
</dbReference>
<reference evidence="16" key="1">
    <citation type="submission" date="2021-12" db="EMBL/GenBank/DDBJ databases">
        <title>Curvularia clavata genome.</title>
        <authorList>
            <person name="Cao Y."/>
        </authorList>
    </citation>
    <scope>NUCLEOTIDE SEQUENCE</scope>
    <source>
        <strain evidence="16">Yc1106</strain>
    </source>
</reference>
<evidence type="ECO:0000256" key="5">
    <source>
        <dbReference type="ARBA" id="ARBA00022750"/>
    </source>
</evidence>
<protein>
    <recommendedName>
        <fullName evidence="15">Peptidase A1 domain-containing protein</fullName>
    </recommendedName>
</protein>
<sequence>MHTTLPTWLALSAATIIPSVSAFYPYQYDAVNVSPSPSHPQRLSRASNDNRARSATLPLRRIATNLHSRQSNVYNIVSSKKPSQDKSVAIDQDGKDLSYMVAVTFGDSKEEYHLLLDSAASNTWVMGQDCKSEACKTHTLFGKGDSSTLKTDTKAFSMTYGTGSASGTLASDTVHLGSTLSSPLTFGLANNVSDEFRAYPMDGILGIGRGSVNKQDGEIDAPQIMDVLSSSQLIPSKLYGIHLSRASDSLSDGSLDIGHIDESRFSGDLNYLECVDNDTGFWEIPLEGASVDGKDAAMGTVSRTAIIDTGTSFILMPSADAKAIHTPIKDMAQNGESFFVPCDTTASLAFSFNKQSYNISSKDWIGDKVENDSRNLCRSNIIGRQTFGEHQWLVGDVFLKNVYAVFDFEGKRVGFGVKSSDDEASKASASASSGLPTPSASASGVARPSISAAAEKAPQGQASSGVATADLSSSGLALVVAFAAIFMFV</sequence>
<dbReference type="Pfam" id="PF00026">
    <property type="entry name" value="Asp"/>
    <property type="match status" value="1"/>
</dbReference>
<feature type="signal peptide" evidence="14">
    <location>
        <begin position="1"/>
        <end position="22"/>
    </location>
</feature>
<dbReference type="PANTHER" id="PTHR47966:SF75">
    <property type="entry name" value="ENDOPEPTIDASE (CTSD), PUTATIVE (AFU_ORTHOLOGUE AFUA_4G07040)-RELATED"/>
    <property type="match status" value="1"/>
</dbReference>
<evidence type="ECO:0000256" key="3">
    <source>
        <dbReference type="ARBA" id="ARBA00022475"/>
    </source>
</evidence>
<dbReference type="Gene3D" id="2.40.70.10">
    <property type="entry name" value="Acid Proteases"/>
    <property type="match status" value="2"/>
</dbReference>
<dbReference type="InterPro" id="IPR021109">
    <property type="entry name" value="Peptidase_aspartic_dom_sf"/>
</dbReference>
<evidence type="ECO:0000256" key="8">
    <source>
        <dbReference type="ARBA" id="ARBA00023180"/>
    </source>
</evidence>
<feature type="domain" description="Peptidase A1" evidence="15">
    <location>
        <begin position="99"/>
        <end position="416"/>
    </location>
</feature>
<dbReference type="InterPro" id="IPR001969">
    <property type="entry name" value="Aspartic_peptidase_AS"/>
</dbReference>
<feature type="active site" evidence="10">
    <location>
        <position position="117"/>
    </location>
</feature>
<dbReference type="InterPro" id="IPR001461">
    <property type="entry name" value="Aspartic_peptidase_A1"/>
</dbReference>
<keyword evidence="3" id="KW-1003">Cell membrane</keyword>
<feature type="disulfide bond" evidence="11">
    <location>
        <begin position="130"/>
        <end position="135"/>
    </location>
</feature>
<comment type="similarity">
    <text evidence="2 12">Belongs to the peptidase A1 family.</text>
</comment>
<proteinExistence type="inferred from homology"/>
<feature type="region of interest" description="Disordered" evidence="13">
    <location>
        <begin position="34"/>
        <end position="55"/>
    </location>
</feature>
<evidence type="ECO:0000259" key="15">
    <source>
        <dbReference type="PROSITE" id="PS51767"/>
    </source>
</evidence>
<dbReference type="GO" id="GO:0004190">
    <property type="term" value="F:aspartic-type endopeptidase activity"/>
    <property type="evidence" value="ECO:0007669"/>
    <property type="project" value="UniProtKB-KW"/>
</dbReference>
<dbReference type="GO" id="GO:0006508">
    <property type="term" value="P:proteolysis"/>
    <property type="evidence" value="ECO:0007669"/>
    <property type="project" value="UniProtKB-KW"/>
</dbReference>
<evidence type="ECO:0000256" key="11">
    <source>
        <dbReference type="PIRSR" id="PIRSR601461-2"/>
    </source>
</evidence>
<feature type="chain" id="PRO_5040236113" description="Peptidase A1 domain-containing protein" evidence="14">
    <location>
        <begin position="23"/>
        <end position="489"/>
    </location>
</feature>
<feature type="compositionally biased region" description="Polar residues" evidence="13">
    <location>
        <begin position="34"/>
        <end position="49"/>
    </location>
</feature>
<feature type="disulfide bond" evidence="11">
    <location>
        <begin position="342"/>
        <end position="377"/>
    </location>
</feature>
<evidence type="ECO:0000256" key="4">
    <source>
        <dbReference type="ARBA" id="ARBA00022670"/>
    </source>
</evidence>
<dbReference type="GO" id="GO:0005886">
    <property type="term" value="C:plasma membrane"/>
    <property type="evidence" value="ECO:0007669"/>
    <property type="project" value="UniProtKB-SubCell"/>
</dbReference>
<evidence type="ECO:0000313" key="16">
    <source>
        <dbReference type="EMBL" id="USP76635.1"/>
    </source>
</evidence>
<evidence type="ECO:0000256" key="7">
    <source>
        <dbReference type="ARBA" id="ARBA00023136"/>
    </source>
</evidence>
<dbReference type="PROSITE" id="PS00141">
    <property type="entry name" value="ASP_PROTEASE"/>
    <property type="match status" value="1"/>
</dbReference>
<evidence type="ECO:0000256" key="2">
    <source>
        <dbReference type="ARBA" id="ARBA00007447"/>
    </source>
</evidence>
<gene>
    <name evidence="16" type="ORF">yc1106_03909</name>
</gene>
<evidence type="ECO:0000256" key="6">
    <source>
        <dbReference type="ARBA" id="ARBA00022801"/>
    </source>
</evidence>
<dbReference type="Proteomes" id="UP001056012">
    <property type="component" value="Chromosome 3"/>
</dbReference>
<evidence type="ECO:0000313" key="17">
    <source>
        <dbReference type="Proteomes" id="UP001056012"/>
    </source>
</evidence>
<keyword evidence="8" id="KW-0325">Glycoprotein</keyword>
<keyword evidence="17" id="KW-1185">Reference proteome</keyword>
<dbReference type="OrthoDB" id="660550at2759"/>
<keyword evidence="9" id="KW-0449">Lipoprotein</keyword>
<dbReference type="InterPro" id="IPR034164">
    <property type="entry name" value="Pepsin-like_dom"/>
</dbReference>
<dbReference type="PROSITE" id="PS51767">
    <property type="entry name" value="PEPTIDASE_A1"/>
    <property type="match status" value="1"/>
</dbReference>
<dbReference type="EMBL" id="CP089276">
    <property type="protein sequence ID" value="USP76635.1"/>
    <property type="molecule type" value="Genomic_DNA"/>
</dbReference>
<organism evidence="16 17">
    <name type="scientific">Curvularia clavata</name>
    <dbReference type="NCBI Taxonomy" id="95742"/>
    <lineage>
        <taxon>Eukaryota</taxon>
        <taxon>Fungi</taxon>
        <taxon>Dikarya</taxon>
        <taxon>Ascomycota</taxon>
        <taxon>Pezizomycotina</taxon>
        <taxon>Dothideomycetes</taxon>
        <taxon>Pleosporomycetidae</taxon>
        <taxon>Pleosporales</taxon>
        <taxon>Pleosporineae</taxon>
        <taxon>Pleosporaceae</taxon>
        <taxon>Curvularia</taxon>
    </lineage>
</organism>
<name>A0A9Q8Z6L8_CURCL</name>
<keyword evidence="4 12" id="KW-0645">Protease</keyword>
<keyword evidence="5 12" id="KW-0064">Aspartyl protease</keyword>
<evidence type="ECO:0000256" key="10">
    <source>
        <dbReference type="PIRSR" id="PIRSR601461-1"/>
    </source>
</evidence>
<dbReference type="SUPFAM" id="SSF50630">
    <property type="entry name" value="Acid proteases"/>
    <property type="match status" value="1"/>
</dbReference>
<dbReference type="PANTHER" id="PTHR47966">
    <property type="entry name" value="BETA-SITE APP-CLEAVING ENZYME, ISOFORM A-RELATED"/>
    <property type="match status" value="1"/>
</dbReference>
<accession>A0A9Q8Z6L8</accession>
<dbReference type="PRINTS" id="PR00792">
    <property type="entry name" value="PEPSIN"/>
</dbReference>
<keyword evidence="7" id="KW-0472">Membrane</keyword>
<keyword evidence="14" id="KW-0732">Signal</keyword>
<evidence type="ECO:0000256" key="12">
    <source>
        <dbReference type="RuleBase" id="RU000454"/>
    </source>
</evidence>
<dbReference type="VEuPathDB" id="FungiDB:yc1106_03909"/>
<keyword evidence="6 12" id="KW-0378">Hydrolase</keyword>
<evidence type="ECO:0000256" key="13">
    <source>
        <dbReference type="SAM" id="MobiDB-lite"/>
    </source>
</evidence>
<dbReference type="FunFam" id="2.40.70.10:FF:000060">
    <property type="entry name" value="Aspartic-type endopeptidase ctsD"/>
    <property type="match status" value="1"/>
</dbReference>
<comment type="subcellular location">
    <subcellularLocation>
        <location evidence="1">Cell membrane</location>
    </subcellularLocation>
</comment>